<dbReference type="GO" id="GO:0006508">
    <property type="term" value="P:proteolysis"/>
    <property type="evidence" value="ECO:0007669"/>
    <property type="project" value="InterPro"/>
</dbReference>
<evidence type="ECO:0000256" key="1">
    <source>
        <dbReference type="SAM" id="Phobius"/>
    </source>
</evidence>
<evidence type="ECO:0000259" key="2">
    <source>
        <dbReference type="Pfam" id="PF00326"/>
    </source>
</evidence>
<evidence type="ECO:0000313" key="4">
    <source>
        <dbReference type="Proteomes" id="UP000199771"/>
    </source>
</evidence>
<keyword evidence="1" id="KW-1133">Transmembrane helix</keyword>
<dbReference type="Gene3D" id="3.40.50.1820">
    <property type="entry name" value="alpha/beta hydrolase"/>
    <property type="match status" value="1"/>
</dbReference>
<dbReference type="SUPFAM" id="SSF53474">
    <property type="entry name" value="alpha/beta-Hydrolases"/>
    <property type="match status" value="1"/>
</dbReference>
<dbReference type="InterPro" id="IPR029058">
    <property type="entry name" value="AB_hydrolase_fold"/>
</dbReference>
<dbReference type="GO" id="GO:0008236">
    <property type="term" value="F:serine-type peptidase activity"/>
    <property type="evidence" value="ECO:0007669"/>
    <property type="project" value="InterPro"/>
</dbReference>
<keyword evidence="1" id="KW-0812">Transmembrane</keyword>
<sequence length="307" mass="33163">MAGGRADHLVAGDAVQTQKGGIGKWVYVGWIALVAWLMAAPAVARTLVERVDLPLSSGRVISAEIRRPADAPPVLPAVLLFGGFRGAATVLDAVPAGLSLVSASFDYPFDPPRRFEFPQSLAHLPALDRGIDQTIEGIGHLVAHLRARQDIDAQRLTIVGASLGAPFATIAAAELELPGLVIVHGFGDVRRVIAQQFIRKLAPRYGDWTRWPAWGLANALTWGFDLPAPEDYAARLRATQRVLMIVAQDDELIPQPATEALWQALQRSQAQLERLDEAGAHLQGSRDPRIGGLVETALTWMGRVGLR</sequence>
<dbReference type="AlphaFoldDB" id="A0A1I2H589"/>
<keyword evidence="1" id="KW-0472">Membrane</keyword>
<feature type="transmembrane region" description="Helical" evidence="1">
    <location>
        <begin position="25"/>
        <end position="44"/>
    </location>
</feature>
<dbReference type="STRING" id="1076937.SAMN04488120_101193"/>
<proteinExistence type="predicted"/>
<dbReference type="Pfam" id="PF00326">
    <property type="entry name" value="Peptidase_S9"/>
    <property type="match status" value="1"/>
</dbReference>
<protein>
    <submittedName>
        <fullName evidence="3">Alpha/beta hydrolase family protein</fullName>
    </submittedName>
</protein>
<evidence type="ECO:0000313" key="3">
    <source>
        <dbReference type="EMBL" id="SFF25344.1"/>
    </source>
</evidence>
<dbReference type="EMBL" id="FOOC01000001">
    <property type="protein sequence ID" value="SFF25344.1"/>
    <property type="molecule type" value="Genomic_DNA"/>
</dbReference>
<keyword evidence="4" id="KW-1185">Reference proteome</keyword>
<gene>
    <name evidence="3" type="ORF">SAMN04488120_101193</name>
</gene>
<feature type="domain" description="Peptidase S9 prolyl oligopeptidase catalytic" evidence="2">
    <location>
        <begin position="140"/>
        <end position="300"/>
    </location>
</feature>
<dbReference type="Proteomes" id="UP000199771">
    <property type="component" value="Unassembled WGS sequence"/>
</dbReference>
<keyword evidence="3" id="KW-0378">Hydrolase</keyword>
<reference evidence="3 4" key="1">
    <citation type="submission" date="2016-10" db="EMBL/GenBank/DDBJ databases">
        <authorList>
            <person name="de Groot N.N."/>
        </authorList>
    </citation>
    <scope>NUCLEOTIDE SEQUENCE [LARGE SCALE GENOMIC DNA]</scope>
    <source>
        <strain evidence="3 4">DSM 23609</strain>
    </source>
</reference>
<name>A0A1I2H589_9GAMM</name>
<organism evidence="3 4">
    <name type="scientific">Fontimonas thermophila</name>
    <dbReference type="NCBI Taxonomy" id="1076937"/>
    <lineage>
        <taxon>Bacteria</taxon>
        <taxon>Pseudomonadati</taxon>
        <taxon>Pseudomonadota</taxon>
        <taxon>Gammaproteobacteria</taxon>
        <taxon>Nevskiales</taxon>
        <taxon>Nevskiaceae</taxon>
        <taxon>Fontimonas</taxon>
    </lineage>
</organism>
<accession>A0A1I2H589</accession>
<dbReference type="InterPro" id="IPR001375">
    <property type="entry name" value="Peptidase_S9_cat"/>
</dbReference>